<accession>A0A1T4PC74</accession>
<dbReference type="EMBL" id="FUXE01000015">
    <property type="protein sequence ID" value="SJZ89153.1"/>
    <property type="molecule type" value="Genomic_DNA"/>
</dbReference>
<dbReference type="InterPro" id="IPR005902">
    <property type="entry name" value="HU_DNA-bd_put"/>
</dbReference>
<reference evidence="5" key="1">
    <citation type="submission" date="2017-02" db="EMBL/GenBank/DDBJ databases">
        <authorList>
            <person name="Varghese N."/>
            <person name="Submissions S."/>
        </authorList>
    </citation>
    <scope>NUCLEOTIDE SEQUENCE [LARGE SCALE GENOMIC DNA]</scope>
    <source>
        <strain evidence="5">ATCC 51356</strain>
    </source>
</reference>
<dbReference type="InterPro" id="IPR010992">
    <property type="entry name" value="IHF-like_DNA-bd_dom_sf"/>
</dbReference>
<name>A0A1T4PC74_9PORP</name>
<evidence type="ECO:0000259" key="3">
    <source>
        <dbReference type="Pfam" id="PF18291"/>
    </source>
</evidence>
<feature type="domain" description="HU" evidence="3">
    <location>
        <begin position="1"/>
        <end position="116"/>
    </location>
</feature>
<organism evidence="4 5">
    <name type="scientific">Porphyromonas circumdentaria</name>
    <dbReference type="NCBI Taxonomy" id="29524"/>
    <lineage>
        <taxon>Bacteria</taxon>
        <taxon>Pseudomonadati</taxon>
        <taxon>Bacteroidota</taxon>
        <taxon>Bacteroidia</taxon>
        <taxon>Bacteroidales</taxon>
        <taxon>Porphyromonadaceae</taxon>
        <taxon>Porphyromonas</taxon>
    </lineage>
</organism>
<evidence type="ECO:0000313" key="5">
    <source>
        <dbReference type="Proteomes" id="UP000190121"/>
    </source>
</evidence>
<feature type="region of interest" description="Disordered" evidence="2">
    <location>
        <begin position="123"/>
        <end position="165"/>
    </location>
</feature>
<dbReference type="InterPro" id="IPR041607">
    <property type="entry name" value="HU-HIG"/>
</dbReference>
<proteinExistence type="predicted"/>
<dbReference type="OrthoDB" id="9809801at2"/>
<dbReference type="SUPFAM" id="SSF47729">
    <property type="entry name" value="IHF-like DNA-binding proteins"/>
    <property type="match status" value="1"/>
</dbReference>
<evidence type="ECO:0000313" key="4">
    <source>
        <dbReference type="EMBL" id="SJZ89153.1"/>
    </source>
</evidence>
<keyword evidence="5" id="KW-1185">Reference proteome</keyword>
<dbReference type="GO" id="GO:0003677">
    <property type="term" value="F:DNA binding"/>
    <property type="evidence" value="ECO:0007669"/>
    <property type="project" value="UniProtKB-KW"/>
</dbReference>
<dbReference type="AlphaFoldDB" id="A0A1T4PC74"/>
<dbReference type="Proteomes" id="UP000190121">
    <property type="component" value="Unassembled WGS sequence"/>
</dbReference>
<protein>
    <submittedName>
        <fullName evidence="4">DNA-binding protein, histone-like, putative</fullName>
    </submittedName>
</protein>
<gene>
    <name evidence="4" type="ORF">SAMN02745171_01409</name>
</gene>
<dbReference type="RefSeq" id="WP_078737312.1">
    <property type="nucleotide sequence ID" value="NZ_FUXE01000015.1"/>
</dbReference>
<dbReference type="NCBIfam" id="TIGR01201">
    <property type="entry name" value="HU_rel"/>
    <property type="match status" value="1"/>
</dbReference>
<keyword evidence="1 4" id="KW-0238">DNA-binding</keyword>
<feature type="compositionally biased region" description="Pro residues" evidence="2">
    <location>
        <begin position="141"/>
        <end position="155"/>
    </location>
</feature>
<evidence type="ECO:0000256" key="1">
    <source>
        <dbReference type="ARBA" id="ARBA00023125"/>
    </source>
</evidence>
<dbReference type="STRING" id="29524.SAMN02745171_01409"/>
<sequence>MALKFKLIEREMKIGKKAGHKLFFAQQVTQGRISFDKLCNIIAESSTVSSADVKAVIDRLAHVFGQFLTEGFIIDCGELGSFRPTLGSQGVEKEEEFKTHKHLRKPRIRYLAPRSFNALTLAGFQRIDKNPNKPDGNGTAPLPPSPGGSVPPPPAQGGEESGEGI</sequence>
<dbReference type="Pfam" id="PF18291">
    <property type="entry name" value="HU-HIG"/>
    <property type="match status" value="1"/>
</dbReference>
<evidence type="ECO:0000256" key="2">
    <source>
        <dbReference type="SAM" id="MobiDB-lite"/>
    </source>
</evidence>